<dbReference type="AlphaFoldDB" id="A0A414FGA4"/>
<sequence>MYLLGKKCKVNQLIIPFKLYAMQGVWKHAALCLQLQRKATVLLKVFQGRVQIVYFFVLLCNPYCRLGA</sequence>
<protein>
    <submittedName>
        <fullName evidence="1">Uncharacterized protein</fullName>
    </submittedName>
</protein>
<proteinExistence type="predicted"/>
<dbReference type="EMBL" id="QSJD01000028">
    <property type="protein sequence ID" value="RHD45781.1"/>
    <property type="molecule type" value="Genomic_DNA"/>
</dbReference>
<evidence type="ECO:0000313" key="1">
    <source>
        <dbReference type="EMBL" id="RHD45781.1"/>
    </source>
</evidence>
<comment type="caution">
    <text evidence="1">The sequence shown here is derived from an EMBL/GenBank/DDBJ whole genome shotgun (WGS) entry which is preliminary data.</text>
</comment>
<accession>A0A414FGA4</accession>
<gene>
    <name evidence="1" type="ORF">DW794_15525</name>
</gene>
<reference evidence="1 2" key="1">
    <citation type="submission" date="2018-08" db="EMBL/GenBank/DDBJ databases">
        <title>A genome reference for cultivated species of the human gut microbiota.</title>
        <authorList>
            <person name="Zou Y."/>
            <person name="Xue W."/>
            <person name="Luo G."/>
        </authorList>
    </citation>
    <scope>NUCLEOTIDE SEQUENCE [LARGE SCALE GENOMIC DNA]</scope>
    <source>
        <strain evidence="1 2">AM31-16AC</strain>
    </source>
</reference>
<evidence type="ECO:0000313" key="2">
    <source>
        <dbReference type="Proteomes" id="UP000284689"/>
    </source>
</evidence>
<dbReference type="Proteomes" id="UP000284689">
    <property type="component" value="Unassembled WGS sequence"/>
</dbReference>
<name>A0A414FGA4_9BACE</name>
<organism evidence="1 2">
    <name type="scientific">Bacteroides caccae</name>
    <dbReference type="NCBI Taxonomy" id="47678"/>
    <lineage>
        <taxon>Bacteria</taxon>
        <taxon>Pseudomonadati</taxon>
        <taxon>Bacteroidota</taxon>
        <taxon>Bacteroidia</taxon>
        <taxon>Bacteroidales</taxon>
        <taxon>Bacteroidaceae</taxon>
        <taxon>Bacteroides</taxon>
    </lineage>
</organism>